<dbReference type="RefSeq" id="WP_218391988.1">
    <property type="nucleotide sequence ID" value="NZ_JAHUZE010000002.1"/>
</dbReference>
<protein>
    <submittedName>
        <fullName evidence="1">Uncharacterized protein</fullName>
    </submittedName>
</protein>
<keyword evidence="2" id="KW-1185">Reference proteome</keyword>
<dbReference type="EMBL" id="JAHUZE010000002">
    <property type="protein sequence ID" value="MBV7378812.1"/>
    <property type="molecule type" value="Genomic_DNA"/>
</dbReference>
<name>A0ABS6T381_9RHOB</name>
<sequence>MSDPSTMLQREKIRRTIEKKNSPRTSVQDYIFIGKLLKKIKDEYSSARARGRVRRERFPELDAFNGADLSNSIRLYEALEGERDFDLLEVLGVADIRDFHSGNPTVIIRTYRTRKFELVAAD</sequence>
<evidence type="ECO:0000313" key="1">
    <source>
        <dbReference type="EMBL" id="MBV7378812.1"/>
    </source>
</evidence>
<dbReference type="Proteomes" id="UP000756530">
    <property type="component" value="Unassembled WGS sequence"/>
</dbReference>
<comment type="caution">
    <text evidence="1">The sequence shown here is derived from an EMBL/GenBank/DDBJ whole genome shotgun (WGS) entry which is preliminary data.</text>
</comment>
<reference evidence="1 2" key="1">
    <citation type="submission" date="2021-05" db="EMBL/GenBank/DDBJ databases">
        <title>Culturable bacteria isolated from Daya Bay.</title>
        <authorList>
            <person name="Zheng W."/>
            <person name="Yu S."/>
            <person name="Huang Y."/>
        </authorList>
    </citation>
    <scope>NUCLEOTIDE SEQUENCE [LARGE SCALE GENOMIC DNA]</scope>
    <source>
        <strain evidence="1 2">DP4N28-5</strain>
    </source>
</reference>
<proteinExistence type="predicted"/>
<gene>
    <name evidence="1" type="ORF">KJP28_07715</name>
</gene>
<accession>A0ABS6T381</accession>
<evidence type="ECO:0000313" key="2">
    <source>
        <dbReference type="Proteomes" id="UP000756530"/>
    </source>
</evidence>
<organism evidence="1 2">
    <name type="scientific">Maritimibacter dapengensis</name>
    <dbReference type="NCBI Taxonomy" id="2836868"/>
    <lineage>
        <taxon>Bacteria</taxon>
        <taxon>Pseudomonadati</taxon>
        <taxon>Pseudomonadota</taxon>
        <taxon>Alphaproteobacteria</taxon>
        <taxon>Rhodobacterales</taxon>
        <taxon>Roseobacteraceae</taxon>
        <taxon>Maritimibacter</taxon>
    </lineage>
</organism>